<sequence>MTKTLPKKKIPAKNMKFGIEFELFTLDEKGYMTNGADRLIKAVNAAYPNINIKREIGKNMVELNTPPYTDVADAMLITLEDFEAVVTCARQEGLVLYAYGTYPGTFTPEAHNLKRFNALKQIYGQQRFNNFGRCIGLHIHYSLPWGVFDYLEKMIKPLIASKNKQSMVNIYNLAIAMDPALTCFTQSSPFYQGKYLAKDSRMLAFRGGKELNYPQGIFTDLPQFGALQGYLTTNTDLLNLIKARFEEWSELATDIGRKAEMLTKYGSILDNTWNPIKINAHGTMEIRGMDINHPDIVVAVASTIKHIFKAIQEKFLEVVPSDKGIENPFLLEGKTIYIPPDSYVRGELQKLSAYEGLDSDVIYKYCQNLLKLAKSFMPEKKWPLLAPLETILANRQTASDRILKKVKDLGFNSDNGLTDGQAAQLALMLSADLYSEIIITKQNLKRYLEDN</sequence>
<dbReference type="SUPFAM" id="SSF55931">
    <property type="entry name" value="Glutamine synthetase/guanido kinase"/>
    <property type="match status" value="1"/>
</dbReference>
<accession>A0A1F6PCM1</accession>
<dbReference type="PANTHER" id="PTHR36510">
    <property type="entry name" value="GLUTAMATE--CYSTEINE LIGASE 2-RELATED"/>
    <property type="match status" value="1"/>
</dbReference>
<organism evidence="1 2">
    <name type="scientific">Candidatus Magasanikbacteria bacterium RIFOXYD2_FULL_41_14</name>
    <dbReference type="NCBI Taxonomy" id="1798709"/>
    <lineage>
        <taxon>Bacteria</taxon>
        <taxon>Candidatus Magasanikiibacteriota</taxon>
    </lineage>
</organism>
<dbReference type="InterPro" id="IPR050141">
    <property type="entry name" value="GCL_type2/YbdK_subfam"/>
</dbReference>
<reference evidence="1 2" key="1">
    <citation type="journal article" date="2016" name="Nat. Commun.">
        <title>Thousands of microbial genomes shed light on interconnected biogeochemical processes in an aquifer system.</title>
        <authorList>
            <person name="Anantharaman K."/>
            <person name="Brown C.T."/>
            <person name="Hug L.A."/>
            <person name="Sharon I."/>
            <person name="Castelle C.J."/>
            <person name="Probst A.J."/>
            <person name="Thomas B.C."/>
            <person name="Singh A."/>
            <person name="Wilkins M.J."/>
            <person name="Karaoz U."/>
            <person name="Brodie E.L."/>
            <person name="Williams K.H."/>
            <person name="Hubbard S.S."/>
            <person name="Banfield J.F."/>
        </authorList>
    </citation>
    <scope>NUCLEOTIDE SEQUENCE [LARGE SCALE GENOMIC DNA]</scope>
</reference>
<dbReference type="GO" id="GO:0042398">
    <property type="term" value="P:modified amino acid biosynthetic process"/>
    <property type="evidence" value="ECO:0007669"/>
    <property type="project" value="InterPro"/>
</dbReference>
<dbReference type="PANTHER" id="PTHR36510:SF1">
    <property type="entry name" value="GLUTAMATE--CYSTEINE LIGASE 2-RELATED"/>
    <property type="match status" value="1"/>
</dbReference>
<dbReference type="EMBL" id="MFRE01000015">
    <property type="protein sequence ID" value="OGH93912.1"/>
    <property type="molecule type" value="Genomic_DNA"/>
</dbReference>
<comment type="caution">
    <text evidence="1">The sequence shown here is derived from an EMBL/GenBank/DDBJ whole genome shotgun (WGS) entry which is preliminary data.</text>
</comment>
<gene>
    <name evidence="1" type="ORF">A2538_03530</name>
</gene>
<dbReference type="Proteomes" id="UP000178254">
    <property type="component" value="Unassembled WGS sequence"/>
</dbReference>
<dbReference type="Pfam" id="PF04107">
    <property type="entry name" value="GCS2"/>
    <property type="match status" value="1"/>
</dbReference>
<evidence type="ECO:0008006" key="3">
    <source>
        <dbReference type="Google" id="ProtNLM"/>
    </source>
</evidence>
<proteinExistence type="predicted"/>
<dbReference type="InterPro" id="IPR006336">
    <property type="entry name" value="GCS2"/>
</dbReference>
<evidence type="ECO:0000313" key="1">
    <source>
        <dbReference type="EMBL" id="OGH93912.1"/>
    </source>
</evidence>
<dbReference type="STRING" id="1798709.A2538_03530"/>
<dbReference type="AlphaFoldDB" id="A0A1F6PCM1"/>
<protein>
    <recommendedName>
        <fullName evidence="3">Glutamate--cysteine ligase</fullName>
    </recommendedName>
</protein>
<dbReference type="Gene3D" id="3.30.590.20">
    <property type="match status" value="1"/>
</dbReference>
<dbReference type="InterPro" id="IPR014746">
    <property type="entry name" value="Gln_synth/guanido_kin_cat_dom"/>
</dbReference>
<dbReference type="GO" id="GO:0004357">
    <property type="term" value="F:glutamate-cysteine ligase activity"/>
    <property type="evidence" value="ECO:0007669"/>
    <property type="project" value="InterPro"/>
</dbReference>
<evidence type="ECO:0000313" key="2">
    <source>
        <dbReference type="Proteomes" id="UP000178254"/>
    </source>
</evidence>
<name>A0A1F6PCM1_9BACT</name>